<accession>A0A7X0PKP3</accession>
<dbReference type="PANTHER" id="PTHR43500">
    <property type="entry name" value="CYSTATHIONINE BETA-LYASE-RELATED"/>
    <property type="match status" value="1"/>
</dbReference>
<dbReference type="InterPro" id="IPR006233">
    <property type="entry name" value="Cys_b_lyase_bac"/>
</dbReference>
<comment type="catalytic activity">
    <reaction evidence="5">
        <text>L,L-cystathionine + H2O = L-homocysteine + pyruvate + NH4(+)</text>
        <dbReference type="Rhea" id="RHEA:13965"/>
        <dbReference type="ChEBI" id="CHEBI:15361"/>
        <dbReference type="ChEBI" id="CHEBI:15377"/>
        <dbReference type="ChEBI" id="CHEBI:28938"/>
        <dbReference type="ChEBI" id="CHEBI:58161"/>
        <dbReference type="ChEBI" id="CHEBI:58199"/>
    </reaction>
</comment>
<comment type="caution">
    <text evidence="8">The sequence shown here is derived from an EMBL/GenBank/DDBJ whole genome shotgun (WGS) entry which is preliminary data.</text>
</comment>
<dbReference type="Gene3D" id="3.90.1150.10">
    <property type="entry name" value="Aspartate Aminotransferase, domain 1"/>
    <property type="match status" value="1"/>
</dbReference>
<evidence type="ECO:0000256" key="3">
    <source>
        <dbReference type="ARBA" id="ARBA00022898"/>
    </source>
</evidence>
<dbReference type="EMBL" id="JACHLK010000017">
    <property type="protein sequence ID" value="MBB6563151.1"/>
    <property type="molecule type" value="Genomic_DNA"/>
</dbReference>
<dbReference type="PANTHER" id="PTHR43500:SF1">
    <property type="entry name" value="CYSTATHIONINE BETA-LYASE-RELATED"/>
    <property type="match status" value="1"/>
</dbReference>
<keyword evidence="9" id="KW-1185">Reference proteome</keyword>
<dbReference type="AlphaFoldDB" id="A0A7X0PKP3"/>
<comment type="similarity">
    <text evidence="2 7">Belongs to the trans-sulfuration enzymes family.</text>
</comment>
<evidence type="ECO:0000256" key="1">
    <source>
        <dbReference type="ARBA" id="ARBA00001933"/>
    </source>
</evidence>
<dbReference type="GO" id="GO:0047804">
    <property type="term" value="F:cysteine-S-conjugate beta-lyase activity"/>
    <property type="evidence" value="ECO:0007669"/>
    <property type="project" value="InterPro"/>
</dbReference>
<dbReference type="RefSeq" id="WP_184863878.1">
    <property type="nucleotide sequence ID" value="NZ_JACHLK010000017.1"/>
</dbReference>
<evidence type="ECO:0000256" key="6">
    <source>
        <dbReference type="PIRSR" id="PIRSR001434-2"/>
    </source>
</evidence>
<dbReference type="InterPro" id="IPR015424">
    <property type="entry name" value="PyrdxlP-dep_Trfase"/>
</dbReference>
<evidence type="ECO:0000313" key="9">
    <source>
        <dbReference type="Proteomes" id="UP000575083"/>
    </source>
</evidence>
<organism evidence="8 9">
    <name type="scientific">Acidovorax soli</name>
    <dbReference type="NCBI Taxonomy" id="592050"/>
    <lineage>
        <taxon>Bacteria</taxon>
        <taxon>Pseudomonadati</taxon>
        <taxon>Pseudomonadota</taxon>
        <taxon>Betaproteobacteria</taxon>
        <taxon>Burkholderiales</taxon>
        <taxon>Comamonadaceae</taxon>
        <taxon>Acidovorax</taxon>
    </lineage>
</organism>
<feature type="modified residue" description="N6-(pyridoxal phosphate)lysine" evidence="6">
    <location>
        <position position="221"/>
    </location>
</feature>
<evidence type="ECO:0000256" key="7">
    <source>
        <dbReference type="RuleBase" id="RU362118"/>
    </source>
</evidence>
<dbReference type="Pfam" id="PF01053">
    <property type="entry name" value="Cys_Met_Meta_PP"/>
    <property type="match status" value="1"/>
</dbReference>
<dbReference type="InterPro" id="IPR000277">
    <property type="entry name" value="Cys/Met-Metab_PyrdxlP-dep_enz"/>
</dbReference>
<evidence type="ECO:0000256" key="4">
    <source>
        <dbReference type="ARBA" id="ARBA00023239"/>
    </source>
</evidence>
<dbReference type="GO" id="GO:0030170">
    <property type="term" value="F:pyridoxal phosphate binding"/>
    <property type="evidence" value="ECO:0007669"/>
    <property type="project" value="InterPro"/>
</dbReference>
<dbReference type="EC" id="4.4.1.8" evidence="8"/>
<evidence type="ECO:0000313" key="8">
    <source>
        <dbReference type="EMBL" id="MBB6563151.1"/>
    </source>
</evidence>
<evidence type="ECO:0000256" key="5">
    <source>
        <dbReference type="ARBA" id="ARBA00047517"/>
    </source>
</evidence>
<dbReference type="GO" id="GO:0019450">
    <property type="term" value="P:L-cysteine catabolic process to pyruvate"/>
    <property type="evidence" value="ECO:0007669"/>
    <property type="project" value="TreeGrafter"/>
</dbReference>
<name>A0A7X0PKP3_9BURK</name>
<dbReference type="InterPro" id="IPR015421">
    <property type="entry name" value="PyrdxlP-dep_Trfase_major"/>
</dbReference>
<keyword evidence="4 8" id="KW-0456">Lyase</keyword>
<dbReference type="PIRSF" id="PIRSF001434">
    <property type="entry name" value="CGS"/>
    <property type="match status" value="1"/>
</dbReference>
<reference evidence="8 9" key="1">
    <citation type="submission" date="2020-08" db="EMBL/GenBank/DDBJ databases">
        <title>Functional genomics of gut bacteria from endangered species of beetles.</title>
        <authorList>
            <person name="Carlos-Shanley C."/>
        </authorList>
    </citation>
    <scope>NUCLEOTIDE SEQUENCE [LARGE SCALE GENOMIC DNA]</scope>
    <source>
        <strain evidence="8 9">S00198</strain>
    </source>
</reference>
<evidence type="ECO:0000256" key="2">
    <source>
        <dbReference type="ARBA" id="ARBA00009077"/>
    </source>
</evidence>
<proteinExistence type="inferred from homology"/>
<dbReference type="SUPFAM" id="SSF53383">
    <property type="entry name" value="PLP-dependent transferases"/>
    <property type="match status" value="1"/>
</dbReference>
<dbReference type="GO" id="GO:0019346">
    <property type="term" value="P:transsulfuration"/>
    <property type="evidence" value="ECO:0007669"/>
    <property type="project" value="InterPro"/>
</dbReference>
<dbReference type="InterPro" id="IPR015422">
    <property type="entry name" value="PyrdxlP-dep_Trfase_small"/>
</dbReference>
<dbReference type="Gene3D" id="3.40.640.10">
    <property type="entry name" value="Type I PLP-dependent aspartate aminotransferase-like (Major domain)"/>
    <property type="match status" value="1"/>
</dbReference>
<keyword evidence="3 6" id="KW-0663">Pyridoxal phosphate</keyword>
<comment type="cofactor">
    <cofactor evidence="1 7">
        <name>pyridoxal 5'-phosphate</name>
        <dbReference type="ChEBI" id="CHEBI:597326"/>
    </cofactor>
</comment>
<protein>
    <submittedName>
        <fullName evidence="8">Cystathionine beta-lyase</fullName>
        <ecNumber evidence="8">4.4.1.8</ecNumber>
    </submittedName>
</protein>
<gene>
    <name evidence="8" type="ORF">HNP48_005870</name>
</gene>
<sequence>MTDHPTPPSLPHAVRSTPWHTDTALAHLGRTSATAALSVNPPLVRASTTVFPTLAEFKDSYRGTVFEAPRYGRSGTSTQFELQAAMAQLCGAQSCIALPSGLAAIAAVLGAHARPGGQILVQEGVYGPAQVLCDQVLAPLQCRIDYFDSVDSLRELWTDQACLVFIEVPSSLTMRMLDAAAVSEFAASRGVPVACDSTWGTPLFFDAHALGIALSIHAATKYINGHSDVVLGLVTGSYEALASTRAWCDRQGSHVSADACALVLRGMRTLGLRMPRHHASALAVAAWLQAQPQIERVLFPALPSDPGHALWRRQFSGAPGPFTVELAPCSEAAFEAFINALQLFGLGTSWGGFESLVMPAIAHHLRALPVQPDAGRLVRLHIGLEAPGDLCDDLAAALAHIGHGAGPSSP</sequence>
<dbReference type="Proteomes" id="UP000575083">
    <property type="component" value="Unassembled WGS sequence"/>
</dbReference>